<protein>
    <submittedName>
        <fullName evidence="1">Uncharacterized protein</fullName>
    </submittedName>
</protein>
<dbReference type="RefSeq" id="WP_281832727.1">
    <property type="nucleotide sequence ID" value="NZ_BSDY01000001.1"/>
</dbReference>
<dbReference type="AlphaFoldDB" id="A0A9W6GIG5"/>
<proteinExistence type="predicted"/>
<reference evidence="1" key="1">
    <citation type="submission" date="2022-12" db="EMBL/GenBank/DDBJ databases">
        <title>Reference genome sequencing for broad-spectrum identification of bacterial and archaeal isolates by mass spectrometry.</title>
        <authorList>
            <person name="Sekiguchi Y."/>
            <person name="Tourlousse D.M."/>
        </authorList>
    </citation>
    <scope>NUCLEOTIDE SEQUENCE</scope>
    <source>
        <strain evidence="1">10succ1</strain>
    </source>
</reference>
<dbReference type="Proteomes" id="UP001144471">
    <property type="component" value="Unassembled WGS sequence"/>
</dbReference>
<keyword evidence="2" id="KW-1185">Reference proteome</keyword>
<sequence length="180" mass="20559">MINVDAQALEKLKKELEGITDGLETVVANAINVVTTETKREAIKQITEKFYIDKDPLGKGIHVRRAHPSKRSYAAIQNNRKRDRFTLARFKVEQPSRGPIRVAQNRSGGLKELKRGFVQNGQIWRRRGKAAYPIDMQRGYSIGGMLESEDIFRDLEETALEKLDGQLDIEVDKFFDKKGE</sequence>
<gene>
    <name evidence="1" type="ORF">PM10SUCC1_02630</name>
</gene>
<evidence type="ECO:0000313" key="1">
    <source>
        <dbReference type="EMBL" id="GLI54748.1"/>
    </source>
</evidence>
<comment type="caution">
    <text evidence="1">The sequence shown here is derived from an EMBL/GenBank/DDBJ whole genome shotgun (WGS) entry which is preliminary data.</text>
</comment>
<dbReference type="EMBL" id="BSDY01000001">
    <property type="protein sequence ID" value="GLI54748.1"/>
    <property type="molecule type" value="Genomic_DNA"/>
</dbReference>
<accession>A0A9W6GIG5</accession>
<name>A0A9W6GIG5_9FUSO</name>
<evidence type="ECO:0000313" key="2">
    <source>
        <dbReference type="Proteomes" id="UP001144471"/>
    </source>
</evidence>
<organism evidence="1 2">
    <name type="scientific">Propionigenium maris DSM 9537</name>
    <dbReference type="NCBI Taxonomy" id="1123000"/>
    <lineage>
        <taxon>Bacteria</taxon>
        <taxon>Fusobacteriati</taxon>
        <taxon>Fusobacteriota</taxon>
        <taxon>Fusobacteriia</taxon>
        <taxon>Fusobacteriales</taxon>
        <taxon>Fusobacteriaceae</taxon>
        <taxon>Propionigenium</taxon>
    </lineage>
</organism>